<gene>
    <name evidence="2" type="ORF">CITCOLO1_LOCUS2633</name>
</gene>
<feature type="signal peptide" evidence="1">
    <location>
        <begin position="1"/>
        <end position="25"/>
    </location>
</feature>
<dbReference type="Proteomes" id="UP001642487">
    <property type="component" value="Chromosome 10"/>
</dbReference>
<proteinExistence type="predicted"/>
<protein>
    <submittedName>
        <fullName evidence="2">Uncharacterized protein</fullName>
    </submittedName>
</protein>
<name>A0ABP0XWA0_9ROSI</name>
<keyword evidence="1" id="KW-0732">Signal</keyword>
<accession>A0ABP0XWA0</accession>
<feature type="chain" id="PRO_5047282197" evidence="1">
    <location>
        <begin position="26"/>
        <end position="159"/>
    </location>
</feature>
<sequence>MGTSIFFLLFLLSLFSFHFLSIAASFHVHKNGLTVSSDDDNDWEFVMNPNTFSSRIWIGNNTTFDEFGQRDKCRTLDCDGGNFLQSRAYVDRGGGSLFRWRAYADDIVKYLSNKLNNNVGSSNSLVKLLLFVLCEFENNACSFNLELLVKNNFKEFDEI</sequence>
<reference evidence="2 3" key="1">
    <citation type="submission" date="2024-03" db="EMBL/GenBank/DDBJ databases">
        <authorList>
            <person name="Gkanogiannis A."/>
            <person name="Becerra Lopez-Lavalle L."/>
        </authorList>
    </citation>
    <scope>NUCLEOTIDE SEQUENCE [LARGE SCALE GENOMIC DNA]</scope>
</reference>
<keyword evidence="3" id="KW-1185">Reference proteome</keyword>
<organism evidence="2 3">
    <name type="scientific">Citrullus colocynthis</name>
    <name type="common">colocynth</name>
    <dbReference type="NCBI Taxonomy" id="252529"/>
    <lineage>
        <taxon>Eukaryota</taxon>
        <taxon>Viridiplantae</taxon>
        <taxon>Streptophyta</taxon>
        <taxon>Embryophyta</taxon>
        <taxon>Tracheophyta</taxon>
        <taxon>Spermatophyta</taxon>
        <taxon>Magnoliopsida</taxon>
        <taxon>eudicotyledons</taxon>
        <taxon>Gunneridae</taxon>
        <taxon>Pentapetalae</taxon>
        <taxon>rosids</taxon>
        <taxon>fabids</taxon>
        <taxon>Cucurbitales</taxon>
        <taxon>Cucurbitaceae</taxon>
        <taxon>Benincaseae</taxon>
        <taxon>Citrullus</taxon>
    </lineage>
</organism>
<evidence type="ECO:0000313" key="3">
    <source>
        <dbReference type="Proteomes" id="UP001642487"/>
    </source>
</evidence>
<evidence type="ECO:0000256" key="1">
    <source>
        <dbReference type="SAM" id="SignalP"/>
    </source>
</evidence>
<evidence type="ECO:0000313" key="2">
    <source>
        <dbReference type="EMBL" id="CAK9310988.1"/>
    </source>
</evidence>
<dbReference type="EMBL" id="OZ021744">
    <property type="protein sequence ID" value="CAK9310988.1"/>
    <property type="molecule type" value="Genomic_DNA"/>
</dbReference>